<dbReference type="GO" id="GO:0006412">
    <property type="term" value="P:translation"/>
    <property type="evidence" value="ECO:0007669"/>
    <property type="project" value="UniProtKB-UniRule"/>
</dbReference>
<evidence type="ECO:0000256" key="5">
    <source>
        <dbReference type="HAMAP-Rule" id="MF_00291"/>
    </source>
</evidence>
<dbReference type="HAMAP" id="MF_00291_B">
    <property type="entry name" value="Ribosomal_uS2_B"/>
    <property type="match status" value="1"/>
</dbReference>
<dbReference type="Pfam" id="PF00318">
    <property type="entry name" value="Ribosomal_S2"/>
    <property type="match status" value="1"/>
</dbReference>
<dbReference type="SUPFAM" id="SSF52313">
    <property type="entry name" value="Ribosomal protein S2"/>
    <property type="match status" value="1"/>
</dbReference>
<accession>A0A0G0LN48</accession>
<keyword evidence="3 5" id="KW-0687">Ribonucleoprotein</keyword>
<keyword evidence="2 5" id="KW-0689">Ribosomal protein</keyword>
<dbReference type="GO" id="GO:0003735">
    <property type="term" value="F:structural constituent of ribosome"/>
    <property type="evidence" value="ECO:0007669"/>
    <property type="project" value="InterPro"/>
</dbReference>
<protein>
    <recommendedName>
        <fullName evidence="4 5">Small ribosomal subunit protein uS2</fullName>
    </recommendedName>
</protein>
<evidence type="ECO:0000313" key="7">
    <source>
        <dbReference type="Proteomes" id="UP000034774"/>
    </source>
</evidence>
<dbReference type="CDD" id="cd01425">
    <property type="entry name" value="RPS2"/>
    <property type="match status" value="1"/>
</dbReference>
<dbReference type="STRING" id="1618572.UT17_C0002G0160"/>
<name>A0A0G0LN48_9BACT</name>
<dbReference type="Gene3D" id="1.10.287.610">
    <property type="entry name" value="Helix hairpin bin"/>
    <property type="match status" value="1"/>
</dbReference>
<gene>
    <name evidence="5" type="primary">rpsB</name>
    <name evidence="6" type="ORF">UT17_C0002G0160</name>
</gene>
<dbReference type="GO" id="GO:0022627">
    <property type="term" value="C:cytosolic small ribosomal subunit"/>
    <property type="evidence" value="ECO:0007669"/>
    <property type="project" value="TreeGrafter"/>
</dbReference>
<evidence type="ECO:0000313" key="6">
    <source>
        <dbReference type="EMBL" id="KKQ92497.1"/>
    </source>
</evidence>
<reference evidence="6 7" key="1">
    <citation type="journal article" date="2015" name="Nature">
        <title>rRNA introns, odd ribosomes, and small enigmatic genomes across a large radiation of phyla.</title>
        <authorList>
            <person name="Brown C.T."/>
            <person name="Hug L.A."/>
            <person name="Thomas B.C."/>
            <person name="Sharon I."/>
            <person name="Castelle C.J."/>
            <person name="Singh A."/>
            <person name="Wilkins M.J."/>
            <person name="Williams K.H."/>
            <person name="Banfield J.F."/>
        </authorList>
    </citation>
    <scope>NUCLEOTIDE SEQUENCE [LARGE SCALE GENOMIC DNA]</scope>
</reference>
<dbReference type="InterPro" id="IPR018130">
    <property type="entry name" value="Ribosomal_uS2_CS"/>
</dbReference>
<dbReference type="InterPro" id="IPR023591">
    <property type="entry name" value="Ribosomal_uS2_flav_dom_sf"/>
</dbReference>
<dbReference type="PROSITE" id="PS00962">
    <property type="entry name" value="RIBOSOMAL_S2_1"/>
    <property type="match status" value="1"/>
</dbReference>
<comment type="similarity">
    <text evidence="1 5">Belongs to the universal ribosomal protein uS2 family.</text>
</comment>
<dbReference type="PATRIC" id="fig|1618572.3.peg.323"/>
<dbReference type="PANTHER" id="PTHR12534">
    <property type="entry name" value="30S RIBOSOMAL PROTEIN S2 PROKARYOTIC AND ORGANELLAR"/>
    <property type="match status" value="1"/>
</dbReference>
<dbReference type="InterPro" id="IPR005706">
    <property type="entry name" value="Ribosomal_uS2_bac/mit/plastid"/>
</dbReference>
<evidence type="ECO:0000256" key="4">
    <source>
        <dbReference type="ARBA" id="ARBA00035256"/>
    </source>
</evidence>
<dbReference type="EMBL" id="LBVU01000002">
    <property type="protein sequence ID" value="KKQ92497.1"/>
    <property type="molecule type" value="Genomic_DNA"/>
</dbReference>
<evidence type="ECO:0000256" key="2">
    <source>
        <dbReference type="ARBA" id="ARBA00022980"/>
    </source>
</evidence>
<dbReference type="Gene3D" id="3.40.50.10490">
    <property type="entry name" value="Glucose-6-phosphate isomerase like protein, domain 1"/>
    <property type="match status" value="1"/>
</dbReference>
<dbReference type="PANTHER" id="PTHR12534:SF0">
    <property type="entry name" value="SMALL RIBOSOMAL SUBUNIT PROTEIN US2M"/>
    <property type="match status" value="1"/>
</dbReference>
<comment type="caution">
    <text evidence="6">The sequence shown here is derived from an EMBL/GenBank/DDBJ whole genome shotgun (WGS) entry which is preliminary data.</text>
</comment>
<dbReference type="InterPro" id="IPR001865">
    <property type="entry name" value="Ribosomal_uS2"/>
</dbReference>
<dbReference type="NCBIfam" id="TIGR01011">
    <property type="entry name" value="rpsB_bact"/>
    <property type="match status" value="1"/>
</dbReference>
<evidence type="ECO:0000256" key="3">
    <source>
        <dbReference type="ARBA" id="ARBA00023274"/>
    </source>
</evidence>
<evidence type="ECO:0000256" key="1">
    <source>
        <dbReference type="ARBA" id="ARBA00006242"/>
    </source>
</evidence>
<dbReference type="AlphaFoldDB" id="A0A0G0LN48"/>
<organism evidence="6 7">
    <name type="scientific">Candidatus Woesebacteria bacterium GW2011_GWB1_39_10</name>
    <dbReference type="NCBI Taxonomy" id="1618572"/>
    <lineage>
        <taxon>Bacteria</taxon>
        <taxon>Candidatus Woeseibacteriota</taxon>
    </lineage>
</organism>
<dbReference type="PRINTS" id="PR00395">
    <property type="entry name" value="RIBOSOMALS2"/>
</dbReference>
<dbReference type="Proteomes" id="UP000034774">
    <property type="component" value="Unassembled WGS sequence"/>
</dbReference>
<sequence>MSSSVSCLILQSHTQVRFPGLLPICGGQRKRNVWDSIAQRMLSISRKALQNDIMNKLKVSLEDLLDAGAHFGHQTKRWNPKMEEYIYGSENGVHIFDLTKTKPLIEEALEFLTKSAKEGKTILLLGTKKQIKEKVKEVAEEIGVPYVNERWLGGTVSNFGQIKKSLKKMEEMRENMASGGYAKFTKKERLLIDREITRLERFFGGVETLEKVPDVLFVIDTKREASAVREANAGHVTVVGIVDSNSDPDAIDYPIPMNDDASKALEYVLGLVKEAILEGKSKLKTNNQ</sequence>
<proteinExistence type="inferred from homology"/>